<dbReference type="PROSITE" id="PS50110">
    <property type="entry name" value="RESPONSE_REGULATORY"/>
    <property type="match status" value="1"/>
</dbReference>
<dbReference type="Gene3D" id="3.40.50.2300">
    <property type="match status" value="1"/>
</dbReference>
<dbReference type="STRING" id="1797197.A2Y75_12280"/>
<dbReference type="GO" id="GO:0006355">
    <property type="term" value="P:regulation of DNA-templated transcription"/>
    <property type="evidence" value="ECO:0007669"/>
    <property type="project" value="TreeGrafter"/>
</dbReference>
<evidence type="ECO:0000256" key="4">
    <source>
        <dbReference type="ARBA" id="ARBA00023125"/>
    </source>
</evidence>
<keyword evidence="2" id="KW-0902">Two-component regulatory system</keyword>
<dbReference type="Pfam" id="PF00072">
    <property type="entry name" value="Response_reg"/>
    <property type="match status" value="1"/>
</dbReference>
<evidence type="ECO:0000256" key="2">
    <source>
        <dbReference type="ARBA" id="ARBA00023012"/>
    </source>
</evidence>
<evidence type="ECO:0000313" key="10">
    <source>
        <dbReference type="Proteomes" id="UP000177876"/>
    </source>
</evidence>
<keyword evidence="1 6" id="KW-0597">Phosphoprotein</keyword>
<evidence type="ECO:0000256" key="3">
    <source>
        <dbReference type="ARBA" id="ARBA00023015"/>
    </source>
</evidence>
<accession>A0A1F2WMB1</accession>
<evidence type="ECO:0000259" key="7">
    <source>
        <dbReference type="PROSITE" id="PS50110"/>
    </source>
</evidence>
<dbReference type="Gene3D" id="2.40.50.1020">
    <property type="entry name" value="LytTr DNA-binding domain"/>
    <property type="match status" value="1"/>
</dbReference>
<organism evidence="9 10">
    <name type="scientific">Candidatus Solincola sediminis</name>
    <dbReference type="NCBI Taxonomy" id="1797199"/>
    <lineage>
        <taxon>Bacteria</taxon>
        <taxon>Bacillati</taxon>
        <taxon>Actinomycetota</taxon>
        <taxon>Candidatus Geothermincolia</taxon>
        <taxon>Candidatus Geothermincolales</taxon>
        <taxon>Candidatus Geothermincolaceae</taxon>
        <taxon>Candidatus Solincola</taxon>
    </lineage>
</organism>
<dbReference type="CDD" id="cd17574">
    <property type="entry name" value="REC_OmpR"/>
    <property type="match status" value="1"/>
</dbReference>
<dbReference type="GO" id="GO:0000976">
    <property type="term" value="F:transcription cis-regulatory region binding"/>
    <property type="evidence" value="ECO:0007669"/>
    <property type="project" value="TreeGrafter"/>
</dbReference>
<dbReference type="InterPro" id="IPR039420">
    <property type="entry name" value="WalR-like"/>
</dbReference>
<dbReference type="SMART" id="SM00448">
    <property type="entry name" value="REC"/>
    <property type="match status" value="1"/>
</dbReference>
<gene>
    <name evidence="9" type="ORF">A2Y75_12280</name>
</gene>
<dbReference type="GO" id="GO:0005829">
    <property type="term" value="C:cytosol"/>
    <property type="evidence" value="ECO:0007669"/>
    <property type="project" value="TreeGrafter"/>
</dbReference>
<proteinExistence type="predicted"/>
<evidence type="ECO:0000256" key="5">
    <source>
        <dbReference type="ARBA" id="ARBA00023163"/>
    </source>
</evidence>
<comment type="caution">
    <text evidence="9">The sequence shown here is derived from an EMBL/GenBank/DDBJ whole genome shotgun (WGS) entry which is preliminary data.</text>
</comment>
<dbReference type="SUPFAM" id="SSF52172">
    <property type="entry name" value="CheY-like"/>
    <property type="match status" value="1"/>
</dbReference>
<dbReference type="InterPro" id="IPR001789">
    <property type="entry name" value="Sig_transdc_resp-reg_receiver"/>
</dbReference>
<dbReference type="GO" id="GO:0000156">
    <property type="term" value="F:phosphorelay response regulator activity"/>
    <property type="evidence" value="ECO:0007669"/>
    <property type="project" value="TreeGrafter"/>
</dbReference>
<feature type="modified residue" description="4-aspartylphosphate" evidence="6">
    <location>
        <position position="59"/>
    </location>
</feature>
<dbReference type="SMART" id="SM00850">
    <property type="entry name" value="LytTR"/>
    <property type="match status" value="1"/>
</dbReference>
<dbReference type="PANTHER" id="PTHR48111:SF40">
    <property type="entry name" value="PHOSPHATE REGULON TRANSCRIPTIONAL REGULATORY PROTEIN PHOB"/>
    <property type="match status" value="1"/>
</dbReference>
<keyword evidence="3" id="KW-0805">Transcription regulation</keyword>
<evidence type="ECO:0000313" key="9">
    <source>
        <dbReference type="EMBL" id="OFW57998.1"/>
    </source>
</evidence>
<dbReference type="Proteomes" id="UP000177876">
    <property type="component" value="Unassembled WGS sequence"/>
</dbReference>
<protein>
    <recommendedName>
        <fullName evidence="11">DNA-binding response regulator</fullName>
    </recommendedName>
</protein>
<evidence type="ECO:0000256" key="1">
    <source>
        <dbReference type="ARBA" id="ARBA00022553"/>
    </source>
</evidence>
<evidence type="ECO:0000259" key="8">
    <source>
        <dbReference type="PROSITE" id="PS50930"/>
    </source>
</evidence>
<dbReference type="InterPro" id="IPR011006">
    <property type="entry name" value="CheY-like_superfamily"/>
</dbReference>
<dbReference type="EMBL" id="MELK01000028">
    <property type="protein sequence ID" value="OFW57998.1"/>
    <property type="molecule type" value="Genomic_DNA"/>
</dbReference>
<name>A0A1F2WMB1_9ACTN</name>
<keyword evidence="4" id="KW-0238">DNA-binding</keyword>
<reference evidence="9 10" key="1">
    <citation type="journal article" date="2016" name="Nat. Commun.">
        <title>Thousands of microbial genomes shed light on interconnected biogeochemical processes in an aquifer system.</title>
        <authorList>
            <person name="Anantharaman K."/>
            <person name="Brown C.T."/>
            <person name="Hug L.A."/>
            <person name="Sharon I."/>
            <person name="Castelle C.J."/>
            <person name="Probst A.J."/>
            <person name="Thomas B.C."/>
            <person name="Singh A."/>
            <person name="Wilkins M.J."/>
            <person name="Karaoz U."/>
            <person name="Brodie E.L."/>
            <person name="Williams K.H."/>
            <person name="Hubbard S.S."/>
            <person name="Banfield J.F."/>
        </authorList>
    </citation>
    <scope>NUCLEOTIDE SEQUENCE [LARGE SCALE GENOMIC DNA]</scope>
</reference>
<dbReference type="GO" id="GO:0032993">
    <property type="term" value="C:protein-DNA complex"/>
    <property type="evidence" value="ECO:0007669"/>
    <property type="project" value="TreeGrafter"/>
</dbReference>
<feature type="domain" description="Response regulatory" evidence="7">
    <location>
        <begin position="10"/>
        <end position="126"/>
    </location>
</feature>
<evidence type="ECO:0000256" key="6">
    <source>
        <dbReference type="PROSITE-ProRule" id="PRU00169"/>
    </source>
</evidence>
<dbReference type="PROSITE" id="PS50930">
    <property type="entry name" value="HTH_LYTTR"/>
    <property type="match status" value="1"/>
</dbReference>
<feature type="domain" description="HTH LytTR-type" evidence="8">
    <location>
        <begin position="149"/>
        <end position="255"/>
    </location>
</feature>
<evidence type="ECO:0008006" key="11">
    <source>
        <dbReference type="Google" id="ProtNLM"/>
    </source>
</evidence>
<dbReference type="PANTHER" id="PTHR48111">
    <property type="entry name" value="REGULATOR OF RPOS"/>
    <property type="match status" value="1"/>
</dbReference>
<dbReference type="FunFam" id="3.40.50.2300:FF:000001">
    <property type="entry name" value="DNA-binding response regulator PhoB"/>
    <property type="match status" value="1"/>
</dbReference>
<dbReference type="Pfam" id="PF04397">
    <property type="entry name" value="LytTR"/>
    <property type="match status" value="1"/>
</dbReference>
<keyword evidence="5" id="KW-0804">Transcription</keyword>
<dbReference type="AlphaFoldDB" id="A0A1F2WMB1"/>
<sequence length="255" mass="28878">MSQDKEGKYRILLIEDDPAISNVVELNLKLDNYDVFLAADGEEGLRMVAEADPDLIILDVMMPKIDGWQVLMQLKSDDHTHDIPVIMLTAIGDEQSKVIGLRGGADDYVPKPFSPLELAARVKVILDRVGRARRMSGDSGKEVVRLDQIPVQKGDTIKLIPMDDIFFVDTKHEYANLHTFQDSYLTTYSLSELEKSLDKKTFFRTHRSFIVNLKKVNQIVKLSRNSLIVTLTDHKESRVPVSRRQASALRDMLGL</sequence>
<dbReference type="InterPro" id="IPR007492">
    <property type="entry name" value="LytTR_DNA-bd_dom"/>
</dbReference>